<dbReference type="RefSeq" id="WP_048446357.1">
    <property type="nucleotide sequence ID" value="NZ_LABY01000162.1"/>
</dbReference>
<organism evidence="1 2">
    <name type="scientific">Methylobacterium variabile</name>
    <dbReference type="NCBI Taxonomy" id="298794"/>
    <lineage>
        <taxon>Bacteria</taxon>
        <taxon>Pseudomonadati</taxon>
        <taxon>Pseudomonadota</taxon>
        <taxon>Alphaproteobacteria</taxon>
        <taxon>Hyphomicrobiales</taxon>
        <taxon>Methylobacteriaceae</taxon>
        <taxon>Methylobacterium</taxon>
    </lineage>
</organism>
<dbReference type="PATRIC" id="fig|298794.3.peg.1804"/>
<sequence>MPCSTASDATLEHRTIEAHRHYLAALMRVEALDEADDGSDGERERLDAEAAHLQTFAILNLLLNELGYVLKGLVTRSELAMALACEVGSYGVYPGHLDS</sequence>
<dbReference type="AlphaFoldDB" id="A0A0J6SH71"/>
<comment type="caution">
    <text evidence="1">The sequence shown here is derived from an EMBL/GenBank/DDBJ whole genome shotgun (WGS) entry which is preliminary data.</text>
</comment>
<proteinExistence type="predicted"/>
<reference evidence="1 2" key="1">
    <citation type="submission" date="2015-03" db="EMBL/GenBank/DDBJ databases">
        <title>Genome sequencing of Methylobacterium variabile DSM 16961.</title>
        <authorList>
            <person name="Chaudhry V."/>
            <person name="Patil P.B."/>
        </authorList>
    </citation>
    <scope>NUCLEOTIDE SEQUENCE [LARGE SCALE GENOMIC DNA]</scope>
    <source>
        <strain evidence="1 2">DSM 16961</strain>
    </source>
</reference>
<name>A0A0J6SH71_9HYPH</name>
<gene>
    <name evidence="1" type="ORF">VQ02_22030</name>
</gene>
<keyword evidence="2" id="KW-1185">Reference proteome</keyword>
<evidence type="ECO:0000313" key="2">
    <source>
        <dbReference type="Proteomes" id="UP000035955"/>
    </source>
</evidence>
<accession>A0A0J6SH71</accession>
<protein>
    <submittedName>
        <fullName evidence="1">Uncharacterized protein</fullName>
    </submittedName>
</protein>
<dbReference type="Proteomes" id="UP000035955">
    <property type="component" value="Unassembled WGS sequence"/>
</dbReference>
<evidence type="ECO:0000313" key="1">
    <source>
        <dbReference type="EMBL" id="KMO33057.1"/>
    </source>
</evidence>
<dbReference type="EMBL" id="LABY01000162">
    <property type="protein sequence ID" value="KMO33057.1"/>
    <property type="molecule type" value="Genomic_DNA"/>
</dbReference>